<gene>
    <name evidence="1" type="primary">AUGUSTUS-3.0.2_31815</name>
    <name evidence="1" type="ORF">TcasGA2_TC031815</name>
</gene>
<protein>
    <submittedName>
        <fullName evidence="1">Uncharacterized protein</fullName>
    </submittedName>
</protein>
<keyword evidence="2" id="KW-1185">Reference proteome</keyword>
<reference evidence="1 2" key="1">
    <citation type="journal article" date="2008" name="Nature">
        <title>The genome of the model beetle and pest Tribolium castaneum.</title>
        <authorList>
            <consortium name="Tribolium Genome Sequencing Consortium"/>
            <person name="Richards S."/>
            <person name="Gibbs R.A."/>
            <person name="Weinstock G.M."/>
            <person name="Brown S.J."/>
            <person name="Denell R."/>
            <person name="Beeman R.W."/>
            <person name="Gibbs R."/>
            <person name="Beeman R.W."/>
            <person name="Brown S.J."/>
            <person name="Bucher G."/>
            <person name="Friedrich M."/>
            <person name="Grimmelikhuijzen C.J."/>
            <person name="Klingler M."/>
            <person name="Lorenzen M."/>
            <person name="Richards S."/>
            <person name="Roth S."/>
            <person name="Schroder R."/>
            <person name="Tautz D."/>
            <person name="Zdobnov E.M."/>
            <person name="Muzny D."/>
            <person name="Gibbs R.A."/>
            <person name="Weinstock G.M."/>
            <person name="Attaway T."/>
            <person name="Bell S."/>
            <person name="Buhay C.J."/>
            <person name="Chandrabose M.N."/>
            <person name="Chavez D."/>
            <person name="Clerk-Blankenburg K.P."/>
            <person name="Cree A."/>
            <person name="Dao M."/>
            <person name="Davis C."/>
            <person name="Chacko J."/>
            <person name="Dinh H."/>
            <person name="Dugan-Rocha S."/>
            <person name="Fowler G."/>
            <person name="Garner T.T."/>
            <person name="Garnes J."/>
            <person name="Gnirke A."/>
            <person name="Hawes A."/>
            <person name="Hernandez J."/>
            <person name="Hines S."/>
            <person name="Holder M."/>
            <person name="Hume J."/>
            <person name="Jhangiani S.N."/>
            <person name="Joshi V."/>
            <person name="Khan Z.M."/>
            <person name="Jackson L."/>
            <person name="Kovar C."/>
            <person name="Kowis A."/>
            <person name="Lee S."/>
            <person name="Lewis L.R."/>
            <person name="Margolis J."/>
            <person name="Morgan M."/>
            <person name="Nazareth L.V."/>
            <person name="Nguyen N."/>
            <person name="Okwuonu G."/>
            <person name="Parker D."/>
            <person name="Richards S."/>
            <person name="Ruiz S.J."/>
            <person name="Santibanez J."/>
            <person name="Savard J."/>
            <person name="Scherer S.E."/>
            <person name="Schneider B."/>
            <person name="Sodergren E."/>
            <person name="Tautz D."/>
            <person name="Vattahil S."/>
            <person name="Villasana D."/>
            <person name="White C.S."/>
            <person name="Wright R."/>
            <person name="Park Y."/>
            <person name="Beeman R.W."/>
            <person name="Lord J."/>
            <person name="Oppert B."/>
            <person name="Lorenzen M."/>
            <person name="Brown S."/>
            <person name="Wang L."/>
            <person name="Savard J."/>
            <person name="Tautz D."/>
            <person name="Richards S."/>
            <person name="Weinstock G."/>
            <person name="Gibbs R.A."/>
            <person name="Liu Y."/>
            <person name="Worley K."/>
            <person name="Weinstock G."/>
            <person name="Elsik C.G."/>
            <person name="Reese J.T."/>
            <person name="Elhaik E."/>
            <person name="Landan G."/>
            <person name="Graur D."/>
            <person name="Arensburger P."/>
            <person name="Atkinson P."/>
            <person name="Beeman R.W."/>
            <person name="Beidler J."/>
            <person name="Brown S.J."/>
            <person name="Demuth J.P."/>
            <person name="Drury D.W."/>
            <person name="Du Y.Z."/>
            <person name="Fujiwara H."/>
            <person name="Lorenzen M."/>
            <person name="Maselli V."/>
            <person name="Osanai M."/>
            <person name="Park Y."/>
            <person name="Robertson H.M."/>
            <person name="Tu Z."/>
            <person name="Wang J.J."/>
            <person name="Wang S."/>
            <person name="Richards S."/>
            <person name="Song H."/>
            <person name="Zhang L."/>
            <person name="Sodergren E."/>
            <person name="Werner D."/>
            <person name="Stanke M."/>
            <person name="Morgenstern B."/>
            <person name="Solovyev V."/>
            <person name="Kosarev P."/>
            <person name="Brown G."/>
            <person name="Chen H.C."/>
            <person name="Ermolaeva O."/>
            <person name="Hlavina W."/>
            <person name="Kapustin Y."/>
            <person name="Kiryutin B."/>
            <person name="Kitts P."/>
            <person name="Maglott D."/>
            <person name="Pruitt K."/>
            <person name="Sapojnikov V."/>
            <person name="Souvorov A."/>
            <person name="Mackey A.J."/>
            <person name="Waterhouse R.M."/>
            <person name="Wyder S."/>
            <person name="Zdobnov E.M."/>
            <person name="Zdobnov E.M."/>
            <person name="Wyder S."/>
            <person name="Kriventseva E.V."/>
            <person name="Kadowaki T."/>
            <person name="Bork P."/>
            <person name="Aranda M."/>
            <person name="Bao R."/>
            <person name="Beermann A."/>
            <person name="Berns N."/>
            <person name="Bolognesi R."/>
            <person name="Bonneton F."/>
            <person name="Bopp D."/>
            <person name="Brown S.J."/>
            <person name="Bucher G."/>
            <person name="Butts T."/>
            <person name="Chaumot A."/>
            <person name="Denell R.E."/>
            <person name="Ferrier D.E."/>
            <person name="Friedrich M."/>
            <person name="Gordon C.M."/>
            <person name="Jindra M."/>
            <person name="Klingler M."/>
            <person name="Lan Q."/>
            <person name="Lattorff H.M."/>
            <person name="Laudet V."/>
            <person name="von Levetsow C."/>
            <person name="Liu Z."/>
            <person name="Lutz R."/>
            <person name="Lynch J.A."/>
            <person name="da Fonseca R.N."/>
            <person name="Posnien N."/>
            <person name="Reuter R."/>
            <person name="Roth S."/>
            <person name="Savard J."/>
            <person name="Schinko J.B."/>
            <person name="Schmitt C."/>
            <person name="Schoppmeier M."/>
            <person name="Schroder R."/>
            <person name="Shippy T.D."/>
            <person name="Simonnet F."/>
            <person name="Marques-Souza H."/>
            <person name="Tautz D."/>
            <person name="Tomoyasu Y."/>
            <person name="Trauner J."/>
            <person name="Van der Zee M."/>
            <person name="Vervoort M."/>
            <person name="Wittkopp N."/>
            <person name="Wimmer E.A."/>
            <person name="Yang X."/>
            <person name="Jones A.K."/>
            <person name="Sattelle D.B."/>
            <person name="Ebert P.R."/>
            <person name="Nelson D."/>
            <person name="Scott J.G."/>
            <person name="Beeman R.W."/>
            <person name="Muthukrishnan S."/>
            <person name="Kramer K.J."/>
            <person name="Arakane Y."/>
            <person name="Beeman R.W."/>
            <person name="Zhu Q."/>
            <person name="Hogenkamp D."/>
            <person name="Dixit R."/>
            <person name="Oppert B."/>
            <person name="Jiang H."/>
            <person name="Zou Z."/>
            <person name="Marshall J."/>
            <person name="Elpidina E."/>
            <person name="Vinokurov K."/>
            <person name="Oppert C."/>
            <person name="Zou Z."/>
            <person name="Evans J."/>
            <person name="Lu Z."/>
            <person name="Zhao P."/>
            <person name="Sumathipala N."/>
            <person name="Altincicek B."/>
            <person name="Vilcinskas A."/>
            <person name="Williams M."/>
            <person name="Hultmark D."/>
            <person name="Hetru C."/>
            <person name="Jiang H."/>
            <person name="Grimmelikhuijzen C.J."/>
            <person name="Hauser F."/>
            <person name="Cazzamali G."/>
            <person name="Williamson M."/>
            <person name="Park Y."/>
            <person name="Li B."/>
            <person name="Tanaka Y."/>
            <person name="Predel R."/>
            <person name="Neupert S."/>
            <person name="Schachtner J."/>
            <person name="Verleyen P."/>
            <person name="Raible F."/>
            <person name="Bork P."/>
            <person name="Friedrich M."/>
            <person name="Walden K.K."/>
            <person name="Robertson H.M."/>
            <person name="Angeli S."/>
            <person name="Foret S."/>
            <person name="Bucher G."/>
            <person name="Schuetz S."/>
            <person name="Maleszka R."/>
            <person name="Wimmer E.A."/>
            <person name="Beeman R.W."/>
            <person name="Lorenzen M."/>
            <person name="Tomoyasu Y."/>
            <person name="Miller S.C."/>
            <person name="Grossmann D."/>
            <person name="Bucher G."/>
        </authorList>
    </citation>
    <scope>NUCLEOTIDE SEQUENCE [LARGE SCALE GENOMIC DNA]</scope>
    <source>
        <strain evidence="1 2">Georgia GA2</strain>
    </source>
</reference>
<name>A0A139WPL3_TRICA</name>
<dbReference type="EMBL" id="KQ973148">
    <property type="protein sequence ID" value="KYB29910.1"/>
    <property type="molecule type" value="Genomic_DNA"/>
</dbReference>
<organism evidence="1 2">
    <name type="scientific">Tribolium castaneum</name>
    <name type="common">Red flour beetle</name>
    <dbReference type="NCBI Taxonomy" id="7070"/>
    <lineage>
        <taxon>Eukaryota</taxon>
        <taxon>Metazoa</taxon>
        <taxon>Ecdysozoa</taxon>
        <taxon>Arthropoda</taxon>
        <taxon>Hexapoda</taxon>
        <taxon>Insecta</taxon>
        <taxon>Pterygota</taxon>
        <taxon>Neoptera</taxon>
        <taxon>Endopterygota</taxon>
        <taxon>Coleoptera</taxon>
        <taxon>Polyphaga</taxon>
        <taxon>Cucujiformia</taxon>
        <taxon>Tenebrionidae</taxon>
        <taxon>Tenebrionidae incertae sedis</taxon>
        <taxon>Tribolium</taxon>
    </lineage>
</organism>
<dbReference type="AlphaFoldDB" id="A0A139WPL3"/>
<evidence type="ECO:0000313" key="2">
    <source>
        <dbReference type="Proteomes" id="UP000007266"/>
    </source>
</evidence>
<evidence type="ECO:0000313" key="1">
    <source>
        <dbReference type="EMBL" id="KYB29910.1"/>
    </source>
</evidence>
<dbReference type="Proteomes" id="UP000007266">
    <property type="component" value="Unassembled WGS sequence"/>
</dbReference>
<reference evidence="1 2" key="2">
    <citation type="journal article" date="2010" name="Nucleic Acids Res.">
        <title>BeetleBase in 2010: revisions to provide comprehensive genomic information for Tribolium castaneum.</title>
        <authorList>
            <person name="Kim H.S."/>
            <person name="Murphy T."/>
            <person name="Xia J."/>
            <person name="Caragea D."/>
            <person name="Park Y."/>
            <person name="Beeman R.W."/>
            <person name="Lorenzen M.D."/>
            <person name="Butcher S."/>
            <person name="Manak J.R."/>
            <person name="Brown S.J."/>
        </authorList>
    </citation>
    <scope>NUCLEOTIDE SEQUENCE [LARGE SCALE GENOMIC DNA]</scope>
    <source>
        <strain evidence="1 2">Georgia GA2</strain>
    </source>
</reference>
<sequence length="41" mass="5215">MYHWLSHFYCKSLFFYLNREKLKLYSLKQTLQHFSNMILQN</sequence>
<proteinExistence type="predicted"/>
<dbReference type="InParanoid" id="A0A139WPL3"/>
<accession>A0A139WPL3</accession>